<feature type="region of interest" description="Disordered" evidence="1">
    <location>
        <begin position="56"/>
        <end position="123"/>
    </location>
</feature>
<keyword evidence="3" id="KW-1185">Reference proteome</keyword>
<proteinExistence type="predicted"/>
<dbReference type="EMBL" id="KV418172">
    <property type="protein sequence ID" value="KZP03081.1"/>
    <property type="molecule type" value="Genomic_DNA"/>
</dbReference>
<name>A0A167TM62_9AGAM</name>
<dbReference type="AlphaFoldDB" id="A0A167TM62"/>
<protein>
    <submittedName>
        <fullName evidence="2">Uncharacterized protein</fullName>
    </submittedName>
</protein>
<reference evidence="2 3" key="1">
    <citation type="journal article" date="2016" name="Mol. Biol. Evol.">
        <title>Comparative Genomics of Early-Diverging Mushroom-Forming Fungi Provides Insights into the Origins of Lignocellulose Decay Capabilities.</title>
        <authorList>
            <person name="Nagy L.G."/>
            <person name="Riley R."/>
            <person name="Tritt A."/>
            <person name="Adam C."/>
            <person name="Daum C."/>
            <person name="Floudas D."/>
            <person name="Sun H."/>
            <person name="Yadav J.S."/>
            <person name="Pangilinan J."/>
            <person name="Larsson K.H."/>
            <person name="Matsuura K."/>
            <person name="Barry K."/>
            <person name="Labutti K."/>
            <person name="Kuo R."/>
            <person name="Ohm R.A."/>
            <person name="Bhattacharya S.S."/>
            <person name="Shirouzu T."/>
            <person name="Yoshinaga Y."/>
            <person name="Martin F.M."/>
            <person name="Grigoriev I.V."/>
            <person name="Hibbett D.S."/>
        </authorList>
    </citation>
    <scope>NUCLEOTIDE SEQUENCE [LARGE SCALE GENOMIC DNA]</scope>
    <source>
        <strain evidence="2 3">CBS 109695</strain>
    </source>
</reference>
<evidence type="ECO:0000256" key="1">
    <source>
        <dbReference type="SAM" id="MobiDB-lite"/>
    </source>
</evidence>
<feature type="compositionally biased region" description="Low complexity" evidence="1">
    <location>
        <begin position="91"/>
        <end position="102"/>
    </location>
</feature>
<organism evidence="2 3">
    <name type="scientific">Athelia psychrophila</name>
    <dbReference type="NCBI Taxonomy" id="1759441"/>
    <lineage>
        <taxon>Eukaryota</taxon>
        <taxon>Fungi</taxon>
        <taxon>Dikarya</taxon>
        <taxon>Basidiomycota</taxon>
        <taxon>Agaricomycotina</taxon>
        <taxon>Agaricomycetes</taxon>
        <taxon>Agaricomycetidae</taxon>
        <taxon>Atheliales</taxon>
        <taxon>Atheliaceae</taxon>
        <taxon>Athelia</taxon>
    </lineage>
</organism>
<feature type="compositionally biased region" description="Basic and acidic residues" evidence="1">
    <location>
        <begin position="56"/>
        <end position="79"/>
    </location>
</feature>
<sequence length="123" mass="13407">MCNRIRQLDFVTLNVKANNLKDKLALKAATDVEMGDATEQGRVEQDRINKAVAAALKEHGKRKEPPKKFNKNLKKDTRKDKSKKGDKKKTSPPAKKGGSSKPNKGKPAKKGGASSSNKGKPRA</sequence>
<gene>
    <name evidence="2" type="ORF">FIBSPDRAFT_969327</name>
</gene>
<dbReference type="Proteomes" id="UP000076532">
    <property type="component" value="Unassembled WGS sequence"/>
</dbReference>
<accession>A0A167TM62</accession>
<evidence type="ECO:0000313" key="2">
    <source>
        <dbReference type="EMBL" id="KZP03081.1"/>
    </source>
</evidence>
<evidence type="ECO:0000313" key="3">
    <source>
        <dbReference type="Proteomes" id="UP000076532"/>
    </source>
</evidence>
<feature type="compositionally biased region" description="Low complexity" evidence="1">
    <location>
        <begin position="110"/>
        <end position="123"/>
    </location>
</feature>